<dbReference type="Gene3D" id="3.10.620.30">
    <property type="match status" value="1"/>
</dbReference>
<evidence type="ECO:0000313" key="3">
    <source>
        <dbReference type="EMBL" id="QQR93188.1"/>
    </source>
</evidence>
<reference evidence="3" key="1">
    <citation type="submission" date="2020-11" db="EMBL/GenBank/DDBJ databases">
        <title>Connecting structure to function with the recovery of over 1000 high-quality activated sludge metagenome-assembled genomes encoding full-length rRNA genes using long-read sequencing.</title>
        <authorList>
            <person name="Singleton C.M."/>
            <person name="Petriglieri F."/>
            <person name="Kristensen J.M."/>
            <person name="Kirkegaard R.H."/>
            <person name="Michaelsen T.Y."/>
            <person name="Andersen M.H."/>
            <person name="Karst S.M."/>
            <person name="Dueholm M.S."/>
            <person name="Nielsen P.H."/>
            <person name="Albertsen M."/>
        </authorList>
    </citation>
    <scope>NUCLEOTIDE SEQUENCE</scope>
    <source>
        <strain evidence="3">Fred_18-Q3-R57-64_BAT3C.431</strain>
    </source>
</reference>
<sequence>MKADNNEMKIINEQIRLILHKHSLAVFLIITFLLVGSFFYIVSLSFNGSKNSPVDANNLPDEITQLKSELAVVKDQKNRLEEEYNKLNNNNPRILTVLPVDSGVNPPYTLIHGRQFEFSFKLLSGDIETWTLPIESYERSYFRGEYLRTLAPEIIQEQYSIYNNYVNFCNAMVAAGVNVNCENYLSSTLRSVKEFENENSIPRININLNGVNENFYDYTFFINSGPFINVVKPIKDAATDDYAIIEELFNIIKQGPVYVKEIKETPRYPIETLTGGGGDCEDTSILMASLLKAVDPNWEVKLYYIDGDNPKSPEKINHVIVYVDTGKVQTFIETTSKGEMNPYVNGVHGYPVTVA</sequence>
<keyword evidence="2" id="KW-1133">Transmembrane helix</keyword>
<keyword evidence="2" id="KW-0812">Transmembrane</keyword>
<dbReference type="AlphaFoldDB" id="A0A7T9I2B5"/>
<accession>A0A7T9I2B5</accession>
<protein>
    <submittedName>
        <fullName evidence="3">Transglutaminase family protein</fullName>
    </submittedName>
</protein>
<organism evidence="3">
    <name type="scientific">Candidatus Iainarchaeum sp</name>
    <dbReference type="NCBI Taxonomy" id="3101447"/>
    <lineage>
        <taxon>Archaea</taxon>
        <taxon>Candidatus Iainarchaeota</taxon>
        <taxon>Candidatus Iainarchaeia</taxon>
        <taxon>Candidatus Iainarchaeales</taxon>
        <taxon>Candidatus Iainarchaeaceae</taxon>
        <taxon>Candidatus Iainarchaeum</taxon>
    </lineage>
</organism>
<dbReference type="Proteomes" id="UP000596004">
    <property type="component" value="Chromosome"/>
</dbReference>
<keyword evidence="1" id="KW-0175">Coiled coil</keyword>
<dbReference type="EMBL" id="CP064981">
    <property type="protein sequence ID" value="QQR93188.1"/>
    <property type="molecule type" value="Genomic_DNA"/>
</dbReference>
<feature type="transmembrane region" description="Helical" evidence="2">
    <location>
        <begin position="24"/>
        <end position="46"/>
    </location>
</feature>
<gene>
    <name evidence="3" type="ORF">IPJ89_03960</name>
</gene>
<proteinExistence type="predicted"/>
<feature type="coiled-coil region" evidence="1">
    <location>
        <begin position="63"/>
        <end position="90"/>
    </location>
</feature>
<name>A0A7T9I2B5_9ARCH</name>
<evidence type="ECO:0000256" key="1">
    <source>
        <dbReference type="SAM" id="Coils"/>
    </source>
</evidence>
<keyword evidence="2" id="KW-0472">Membrane</keyword>
<evidence type="ECO:0000256" key="2">
    <source>
        <dbReference type="SAM" id="Phobius"/>
    </source>
</evidence>